<sequence>VGDVISKTNDRAGNPSIIDICNSGLATGRRRRYTASTADNITHKNIPTYCNNWCRNQRNEPNVNYQNNPVYCIWEDSIRMDLKEIGCSEVDWIELAQDRDRSDLETSSQNEMGGGVGRLHWYQELMACDVPPCGRTATKAAACIGIRMN</sequence>
<evidence type="ECO:0000313" key="2">
    <source>
        <dbReference type="Proteomes" id="UP001153148"/>
    </source>
</evidence>
<gene>
    <name evidence="1" type="ORF">TPAB3V08_LOCUS5081</name>
</gene>
<keyword evidence="2" id="KW-1185">Reference proteome</keyword>
<reference evidence="1" key="1">
    <citation type="submission" date="2021-03" db="EMBL/GenBank/DDBJ databases">
        <authorList>
            <person name="Tran Van P."/>
        </authorList>
    </citation>
    <scope>NUCLEOTIDE SEQUENCE</scope>
</reference>
<evidence type="ECO:0000313" key="1">
    <source>
        <dbReference type="EMBL" id="CAG2058107.1"/>
    </source>
</evidence>
<dbReference type="EMBL" id="CAJPIN010006626">
    <property type="protein sequence ID" value="CAG2058107.1"/>
    <property type="molecule type" value="Genomic_DNA"/>
</dbReference>
<comment type="caution">
    <text evidence="1">The sequence shown here is derived from an EMBL/GenBank/DDBJ whole genome shotgun (WGS) entry which is preliminary data.</text>
</comment>
<proteinExistence type="predicted"/>
<protein>
    <submittedName>
        <fullName evidence="1">Uncharacterized protein</fullName>
    </submittedName>
</protein>
<name>A0ABN7NU55_TIMPD</name>
<feature type="non-terminal residue" evidence="1">
    <location>
        <position position="1"/>
    </location>
</feature>
<organism evidence="1 2">
    <name type="scientific">Timema podura</name>
    <name type="common">Walking stick</name>
    <dbReference type="NCBI Taxonomy" id="61482"/>
    <lineage>
        <taxon>Eukaryota</taxon>
        <taxon>Metazoa</taxon>
        <taxon>Ecdysozoa</taxon>
        <taxon>Arthropoda</taxon>
        <taxon>Hexapoda</taxon>
        <taxon>Insecta</taxon>
        <taxon>Pterygota</taxon>
        <taxon>Neoptera</taxon>
        <taxon>Polyneoptera</taxon>
        <taxon>Phasmatodea</taxon>
        <taxon>Timematodea</taxon>
        <taxon>Timematoidea</taxon>
        <taxon>Timematidae</taxon>
        <taxon>Timema</taxon>
    </lineage>
</organism>
<dbReference type="Proteomes" id="UP001153148">
    <property type="component" value="Unassembled WGS sequence"/>
</dbReference>
<accession>A0ABN7NU55</accession>